<name>A0A9R1CXV3_9BACT</name>
<dbReference type="AlphaFoldDB" id="A0A9R1CXV3"/>
<protein>
    <recommendedName>
        <fullName evidence="3">T9SS type A sorting domain-containing protein</fullName>
    </recommendedName>
</protein>
<proteinExistence type="predicted"/>
<dbReference type="InterPro" id="IPR026444">
    <property type="entry name" value="Secre_tail"/>
</dbReference>
<gene>
    <name evidence="1" type="ORF">PRLR5076_12190</name>
</gene>
<dbReference type="EMBL" id="BPUB01000001">
    <property type="protein sequence ID" value="GJG58368.1"/>
    <property type="molecule type" value="Genomic_DNA"/>
</dbReference>
<sequence length="123" mass="13715">MIKQTIELARESQFTRLEGSAEAYRASEVFSGFKNIVELEEWQWPTAINKTVMPSGSYKVYGENGTLHIEADGSGNGKFITVRVYSISGSAVWTGRMTDSVEIQLPKGFYVVRIGNTTRKISI</sequence>
<organism evidence="1 2">
    <name type="scientific">Prevotella lacticifex</name>
    <dbReference type="NCBI Taxonomy" id="2854755"/>
    <lineage>
        <taxon>Bacteria</taxon>
        <taxon>Pseudomonadati</taxon>
        <taxon>Bacteroidota</taxon>
        <taxon>Bacteroidia</taxon>
        <taxon>Bacteroidales</taxon>
        <taxon>Prevotellaceae</taxon>
        <taxon>Prevotella</taxon>
    </lineage>
</organism>
<reference evidence="1" key="1">
    <citation type="journal article" date="2022" name="Int. J. Syst. Evol. Microbiol.">
        <title>Prevotella lacticifex sp. nov., isolated from the rumen of cows.</title>
        <authorList>
            <person name="Shinkai T."/>
            <person name="Ikeyama N."/>
            <person name="Kumagai M."/>
            <person name="Ohmori H."/>
            <person name="Sakamoto M."/>
            <person name="Ohkuma M."/>
            <person name="Mitsumori M."/>
        </authorList>
    </citation>
    <scope>NUCLEOTIDE SEQUENCE</scope>
    <source>
        <strain evidence="1">R5076</strain>
    </source>
</reference>
<keyword evidence="2" id="KW-1185">Reference proteome</keyword>
<dbReference type="NCBIfam" id="TIGR04183">
    <property type="entry name" value="Por_Secre_tail"/>
    <property type="match status" value="1"/>
</dbReference>
<evidence type="ECO:0000313" key="2">
    <source>
        <dbReference type="Proteomes" id="UP000825483"/>
    </source>
</evidence>
<evidence type="ECO:0000313" key="1">
    <source>
        <dbReference type="EMBL" id="GJG58368.1"/>
    </source>
</evidence>
<accession>A0A9R1CXV3</accession>
<evidence type="ECO:0008006" key="3">
    <source>
        <dbReference type="Google" id="ProtNLM"/>
    </source>
</evidence>
<dbReference type="Proteomes" id="UP000825483">
    <property type="component" value="Unassembled WGS sequence"/>
</dbReference>
<comment type="caution">
    <text evidence="1">The sequence shown here is derived from an EMBL/GenBank/DDBJ whole genome shotgun (WGS) entry which is preliminary data.</text>
</comment>